<evidence type="ECO:0000313" key="3">
    <source>
        <dbReference type="EMBL" id="GJD43381.1"/>
    </source>
</evidence>
<accession>A0ABQ4QDT1</accession>
<dbReference type="PANTHER" id="PTHR12126">
    <property type="entry name" value="NADH-UBIQUINONE OXIDOREDUCTASE 39 KDA SUBUNIT-RELATED"/>
    <property type="match status" value="1"/>
</dbReference>
<feature type="region of interest" description="Disordered" evidence="1">
    <location>
        <begin position="360"/>
        <end position="412"/>
    </location>
</feature>
<reference evidence="3 4" key="1">
    <citation type="journal article" date="2021" name="Front. Microbiol.">
        <title>Comprehensive Comparative Genomics and Phenotyping of Methylobacterium Species.</title>
        <authorList>
            <person name="Alessa O."/>
            <person name="Ogura Y."/>
            <person name="Fujitani Y."/>
            <person name="Takami H."/>
            <person name="Hayashi T."/>
            <person name="Sahin N."/>
            <person name="Tani A."/>
        </authorList>
    </citation>
    <scope>NUCLEOTIDE SEQUENCE [LARGE SCALE GENOMIC DNA]</scope>
    <source>
        <strain evidence="3 4">DSM 23679</strain>
    </source>
</reference>
<dbReference type="InterPro" id="IPR001509">
    <property type="entry name" value="Epimerase_deHydtase"/>
</dbReference>
<feature type="region of interest" description="Disordered" evidence="1">
    <location>
        <begin position="1"/>
        <end position="35"/>
    </location>
</feature>
<evidence type="ECO:0000256" key="1">
    <source>
        <dbReference type="SAM" id="MobiDB-lite"/>
    </source>
</evidence>
<evidence type="ECO:0000259" key="2">
    <source>
        <dbReference type="Pfam" id="PF01370"/>
    </source>
</evidence>
<feature type="compositionally biased region" description="Polar residues" evidence="1">
    <location>
        <begin position="21"/>
        <end position="35"/>
    </location>
</feature>
<dbReference type="Gene3D" id="3.40.50.720">
    <property type="entry name" value="NAD(P)-binding Rossmann-like Domain"/>
    <property type="match status" value="1"/>
</dbReference>
<dbReference type="Pfam" id="PF01370">
    <property type="entry name" value="Epimerase"/>
    <property type="match status" value="1"/>
</dbReference>
<dbReference type="InterPro" id="IPR051207">
    <property type="entry name" value="ComplexI_NDUFA9_subunit"/>
</dbReference>
<name>A0ABQ4QDT1_9HYPH</name>
<feature type="domain" description="NAD-dependent epimerase/dehydratase" evidence="2">
    <location>
        <begin position="42"/>
        <end position="249"/>
    </location>
</feature>
<dbReference type="SUPFAM" id="SSF51735">
    <property type="entry name" value="NAD(P)-binding Rossmann-fold domains"/>
    <property type="match status" value="1"/>
</dbReference>
<protein>
    <recommendedName>
        <fullName evidence="2">NAD-dependent epimerase/dehydratase domain-containing protein</fullName>
    </recommendedName>
</protein>
<dbReference type="EMBL" id="BPQG01000011">
    <property type="protein sequence ID" value="GJD43381.1"/>
    <property type="molecule type" value="Genomic_DNA"/>
</dbReference>
<organism evidence="3 4">
    <name type="scientific">Methylobacterium cerastii</name>
    <dbReference type="NCBI Taxonomy" id="932741"/>
    <lineage>
        <taxon>Bacteria</taxon>
        <taxon>Pseudomonadati</taxon>
        <taxon>Pseudomonadota</taxon>
        <taxon>Alphaproteobacteria</taxon>
        <taxon>Hyphomicrobiales</taxon>
        <taxon>Methylobacteriaceae</taxon>
        <taxon>Methylobacterium</taxon>
    </lineage>
</organism>
<evidence type="ECO:0000313" key="4">
    <source>
        <dbReference type="Proteomes" id="UP001055117"/>
    </source>
</evidence>
<comment type="caution">
    <text evidence="3">The sequence shown here is derived from an EMBL/GenBank/DDBJ whole genome shotgun (WGS) entry which is preliminary data.</text>
</comment>
<sequence length="412" mass="43727">MTGGGDTPEPEGQTDRDEAMTGSSTPNTHLTPSLTRPASQLVTIFGGSGFLGRHVVRALAKRGYRIRVAVRRPDLALFLQPLGKVGQIVAVQANLRYPESVRRAVEGADVVINLVGILQETGAQSFSRLQVDGPDEIARAAAKAGAAMVHVSAIGADRNSESRYARTKAEGEAAVFAARPDAVVFRPSLVFGPGDSFFNRFASLARFLPVLPLAGAESRFQPVFVGDVAEAIALATDGRVPGGKVYELGGPEVATLDHLVRYMLETTMRKRMVVSLPLPLAKIQARAMELADTLTLGLLPADLKLTRDQVVLLQNDNVVSEAAKAEGRCFEGLGIQPTAAEAVVPGYLWRFRKAGQFAKGRGTEEQAEIPDMIAPTPMGEGSQHRPMRASGPAIGADAGGSPGMGQRWGTRS</sequence>
<dbReference type="CDD" id="cd05271">
    <property type="entry name" value="NDUFA9_like_SDR_a"/>
    <property type="match status" value="1"/>
</dbReference>
<keyword evidence="4" id="KW-1185">Reference proteome</keyword>
<dbReference type="InterPro" id="IPR036291">
    <property type="entry name" value="NAD(P)-bd_dom_sf"/>
</dbReference>
<dbReference type="Proteomes" id="UP001055117">
    <property type="component" value="Unassembled WGS sequence"/>
</dbReference>
<dbReference type="PANTHER" id="PTHR12126:SF11">
    <property type="entry name" value="NADH DEHYDROGENASE [UBIQUINONE] 1 ALPHA SUBCOMPLEX SUBUNIT 9, MITOCHONDRIAL"/>
    <property type="match status" value="1"/>
</dbReference>
<gene>
    <name evidence="3" type="ORF">AFCDBAGC_1233</name>
</gene>
<proteinExistence type="predicted"/>